<keyword evidence="2" id="KW-1133">Transmembrane helix</keyword>
<keyword evidence="4" id="KW-1185">Reference proteome</keyword>
<evidence type="ECO:0000256" key="1">
    <source>
        <dbReference type="SAM" id="MobiDB-lite"/>
    </source>
</evidence>
<feature type="region of interest" description="Disordered" evidence="1">
    <location>
        <begin position="861"/>
        <end position="994"/>
    </location>
</feature>
<feature type="transmembrane region" description="Helical" evidence="2">
    <location>
        <begin position="461"/>
        <end position="479"/>
    </location>
</feature>
<organism evidence="3 4">
    <name type="scientific">Puccinia sorghi</name>
    <dbReference type="NCBI Taxonomy" id="27349"/>
    <lineage>
        <taxon>Eukaryota</taxon>
        <taxon>Fungi</taxon>
        <taxon>Dikarya</taxon>
        <taxon>Basidiomycota</taxon>
        <taxon>Pucciniomycotina</taxon>
        <taxon>Pucciniomycetes</taxon>
        <taxon>Pucciniales</taxon>
        <taxon>Pucciniaceae</taxon>
        <taxon>Puccinia</taxon>
    </lineage>
</organism>
<dbReference type="AlphaFoldDB" id="A0A0L6UPA2"/>
<feature type="region of interest" description="Disordered" evidence="1">
    <location>
        <begin position="576"/>
        <end position="604"/>
    </location>
</feature>
<feature type="compositionally biased region" description="Basic residues" evidence="1">
    <location>
        <begin position="737"/>
        <end position="752"/>
    </location>
</feature>
<accession>A0A0L6UPA2</accession>
<evidence type="ECO:0000256" key="2">
    <source>
        <dbReference type="SAM" id="Phobius"/>
    </source>
</evidence>
<dbReference type="VEuPathDB" id="FungiDB:VP01_45g3"/>
<name>A0A0L6UPA2_9BASI</name>
<feature type="transmembrane region" description="Helical" evidence="2">
    <location>
        <begin position="272"/>
        <end position="295"/>
    </location>
</feature>
<dbReference type="Proteomes" id="UP000037035">
    <property type="component" value="Unassembled WGS sequence"/>
</dbReference>
<sequence length="1122" mass="118065">MRHTSLTVSFITARTLPLFRGYLGGSLLWACSGLDRMLKSCNTLVIWKTFHGGVVYETDHLGYCVCRSWQFLFGGCAGPAGCSGGCYGRTRPVWIGFADVQGGSEFRVCRGLEECDEGGNGFIGTSRGDVEDDPPKDKKSGAHSKVIRRRWVGNDSGNASGGHLFTIQCFINACLLHIGTLLYIAQGTRLDIAFVTHYLALFSLNPDNTHWTALQQLITYVQSTQHYDLQIEPDNSPKALKIYVDASWMGLLNHRVSQGIALKSRAADQDCLVESTTTLSIIVVFIFIFSYFFHLSSHSSSHSNPKLTSHTLVAIGVLVFSPVSLTPLRPLGQRCEVPSWIYDNSVVWKMASRFVGTVDQIVPIMLSDNHAALKIATNSSSFCKGCFWVKYPWGKLGYHPVSIGNGFIFCASRDNGYSSIQRTADLVHLPYLILTFHLFSFLFIVIFWIFLLFFLLGLNNIFFWFLCSFIIFNHASHRLNIFYTQFFFQVFVFLFLAQEYMHVNTVKNNKLNYIPLIKPPTKPICQAGLRHMRGWVKQPGKLANHWCNPYCEISDEGGGLARGLFSVRTMSNHREVPAPDTVGLNPPKHDTVGLNPPKQSRRVTHPYSPCQSRAWIYAPSFRQLAEGGRERPSFAASATTSQGARSGIKQPFLGKILLGFSQLRLAYIAPATHFLADNTHSGAKCCELSQKVVASRHCPIMTRFFLGGGLAVIPLDCICSRINNTNGIGHTAANSSRRSHAHNKFNKNKRQRSSPPEFLISSLPSHIIRRLSVSLLHLPSHHLQSSNYLNPNKEPPCMSSLVALPLEPSLPKSRKHLTLFFLSPLAPFISILKAHPKTCSSNPLSFSLFWLWLTKPSKDNYSSGSGAVSPPPSGTAVSPTDKPAPTPGNPNANTTSTPSGSVTSPTSRNPAATNGGVPATGVAGGPGGPGGISRGPGGLPGGPGGLPGGPGGLPGGPGGLPGGPGGLPGGPGGIPGGFGGIPGGPGGVFPGGRGGFLPGGPGGVLPGGPGGIVGGCGAGAVGGCTGGIVPGGFGGPVGGFGGPVGGFGGPVGGFGGPGGIIGGGGMMSGSSRMISGSSQMTSGSSGMIGGASGMFGGGGGIVGGASGMMGGASGMLGGGGAE</sequence>
<feature type="region of interest" description="Disordered" evidence="1">
    <location>
        <begin position="731"/>
        <end position="755"/>
    </location>
</feature>
<feature type="compositionally biased region" description="Gly residues" evidence="1">
    <location>
        <begin position="922"/>
        <end position="994"/>
    </location>
</feature>
<feature type="transmembrane region" description="Helical" evidence="2">
    <location>
        <begin position="486"/>
        <end position="503"/>
    </location>
</feature>
<gene>
    <name evidence="3" type="ORF">VP01_45g3</name>
</gene>
<feature type="transmembrane region" description="Helical" evidence="2">
    <location>
        <begin position="307"/>
        <end position="325"/>
    </location>
</feature>
<protein>
    <submittedName>
        <fullName evidence="3">Uncharacterized protein</fullName>
    </submittedName>
</protein>
<dbReference type="EMBL" id="LAVV01009724">
    <property type="protein sequence ID" value="KNZ50092.1"/>
    <property type="molecule type" value="Genomic_DNA"/>
</dbReference>
<keyword evidence="2" id="KW-0472">Membrane</keyword>
<feature type="compositionally biased region" description="Low complexity" evidence="1">
    <location>
        <begin position="889"/>
        <end position="907"/>
    </location>
</feature>
<reference evidence="3 4" key="1">
    <citation type="submission" date="2015-08" db="EMBL/GenBank/DDBJ databases">
        <title>Next Generation Sequencing and Analysis of the Genome of Puccinia sorghi L Schw, the Causal Agent of Maize Common Rust.</title>
        <authorList>
            <person name="Rochi L."/>
            <person name="Burguener G."/>
            <person name="Darino M."/>
            <person name="Turjanski A."/>
            <person name="Kreff E."/>
            <person name="Dieguez M.J."/>
            <person name="Sacco F."/>
        </authorList>
    </citation>
    <scope>NUCLEOTIDE SEQUENCE [LARGE SCALE GENOMIC DNA]</scope>
    <source>
        <strain evidence="3 4">RO10H11247</strain>
    </source>
</reference>
<proteinExistence type="predicted"/>
<dbReference type="OrthoDB" id="413361at2759"/>
<comment type="caution">
    <text evidence="3">The sequence shown here is derived from an EMBL/GenBank/DDBJ whole genome shotgun (WGS) entry which is preliminary data.</text>
</comment>
<dbReference type="STRING" id="27349.A0A0L6UPA2"/>
<keyword evidence="2" id="KW-0812">Transmembrane</keyword>
<feature type="region of interest" description="Disordered" evidence="1">
    <location>
        <begin position="124"/>
        <end position="143"/>
    </location>
</feature>
<evidence type="ECO:0000313" key="3">
    <source>
        <dbReference type="EMBL" id="KNZ50092.1"/>
    </source>
</evidence>
<evidence type="ECO:0000313" key="4">
    <source>
        <dbReference type="Proteomes" id="UP000037035"/>
    </source>
</evidence>
<feature type="transmembrane region" description="Helical" evidence="2">
    <location>
        <begin position="431"/>
        <end position="455"/>
    </location>
</feature>